<sequence length="632" mass="69915">MRQLLIACMVHCLFNATAWAQKTNKVLIIGIDGCRPDAVVKANTPNIDKLKAQGTFSWDALNEGVTSSGPGWSNILTGVWENKHGVTDNSFNGNQYDNYPHFFSYVERHDPDLHTVSIAEWNPINNFIAIGFADKVINTAGPEETVNRTVSYLESQDPDVLFVHLDTPDRYGHSYGFSPEIAEYVASIEKIDGDIGKIMAAVDSRPDRANEHWLVILTTDHGGKNTSHGGNSMEEKNVFVILSGDGVARQQIAKDSTKMVIEPVANCFQDSVELYFDATDVIQMPLNDALNFGNDQDFSVEVRVRTTDPVDVSIVSNKDWTTGLNKGWVFSFKPSTQQWKVNVGDGNSRVDVNGNVISDGEWHMLSATFDRDGDLKIYENGTFINSVDLAGIGNIDTGLPLSIGADGLKAYAYDGYIAEVRIFNTLLDIREIDNWKCKPLDETHANFDQVTGYWRLNDGLNTETVEDLGPLDITGTISGATWQNALDSKQEWVYDYSNTPRLVDLVVSALEHLCIPVNPDWNLDGKVLGVICTEDKVTGISDFNLKTSEINIYPNPVKGNHRLTIKGLGFIKKEKVRLVLHNSLGQTVFKKSILTKDHIAVDLKNVPGGIYTLILEVTSKRIAGSVKIVIAE</sequence>
<gene>
    <name evidence="5" type="ORF">QQ020_16460</name>
</gene>
<name>A0ABT8LBB1_9BACT</name>
<evidence type="ECO:0000259" key="4">
    <source>
        <dbReference type="SMART" id="SM00560"/>
    </source>
</evidence>
<feature type="chain" id="PRO_5047178057" evidence="3">
    <location>
        <begin position="21"/>
        <end position="632"/>
    </location>
</feature>
<comment type="caution">
    <text evidence="5">The sequence shown here is derived from an EMBL/GenBank/DDBJ whole genome shotgun (WGS) entry which is preliminary data.</text>
</comment>
<proteinExistence type="predicted"/>
<organism evidence="5 6">
    <name type="scientific">Agaribacillus aureus</name>
    <dbReference type="NCBI Taxonomy" id="3051825"/>
    <lineage>
        <taxon>Bacteria</taxon>
        <taxon>Pseudomonadati</taxon>
        <taxon>Bacteroidota</taxon>
        <taxon>Cytophagia</taxon>
        <taxon>Cytophagales</taxon>
        <taxon>Splendidivirgaceae</taxon>
        <taxon>Agaribacillus</taxon>
    </lineage>
</organism>
<dbReference type="SUPFAM" id="SSF49899">
    <property type="entry name" value="Concanavalin A-like lectins/glucanases"/>
    <property type="match status" value="1"/>
</dbReference>
<dbReference type="InterPro" id="IPR026444">
    <property type="entry name" value="Secre_tail"/>
</dbReference>
<feature type="signal peptide" evidence="3">
    <location>
        <begin position="1"/>
        <end position="20"/>
    </location>
</feature>
<dbReference type="InterPro" id="IPR032309">
    <property type="entry name" value="DUF4983"/>
</dbReference>
<dbReference type="InterPro" id="IPR017850">
    <property type="entry name" value="Alkaline_phosphatase_core_sf"/>
</dbReference>
<evidence type="ECO:0000313" key="5">
    <source>
        <dbReference type="EMBL" id="MDN5213666.1"/>
    </source>
</evidence>
<keyword evidence="6" id="KW-1185">Reference proteome</keyword>
<evidence type="ECO:0000256" key="3">
    <source>
        <dbReference type="SAM" id="SignalP"/>
    </source>
</evidence>
<dbReference type="EMBL" id="JAUJEB010000003">
    <property type="protein sequence ID" value="MDN5213666.1"/>
    <property type="molecule type" value="Genomic_DNA"/>
</dbReference>
<dbReference type="Pfam" id="PF01663">
    <property type="entry name" value="Phosphodiest"/>
    <property type="match status" value="2"/>
</dbReference>
<dbReference type="SMART" id="SM00560">
    <property type="entry name" value="LamGL"/>
    <property type="match status" value="1"/>
</dbReference>
<dbReference type="RefSeq" id="WP_346759003.1">
    <property type="nucleotide sequence ID" value="NZ_JAUJEB010000003.1"/>
</dbReference>
<dbReference type="Gene3D" id="3.40.720.10">
    <property type="entry name" value="Alkaline Phosphatase, subunit A"/>
    <property type="match status" value="1"/>
</dbReference>
<evidence type="ECO:0000256" key="1">
    <source>
        <dbReference type="ARBA" id="ARBA00022729"/>
    </source>
</evidence>
<dbReference type="Pfam" id="PF13385">
    <property type="entry name" value="Laminin_G_3"/>
    <property type="match status" value="1"/>
</dbReference>
<accession>A0ABT8LBB1</accession>
<dbReference type="Proteomes" id="UP001172083">
    <property type="component" value="Unassembled WGS sequence"/>
</dbReference>
<dbReference type="Pfam" id="PF16356">
    <property type="entry name" value="DUF4983"/>
    <property type="match status" value="1"/>
</dbReference>
<dbReference type="PANTHER" id="PTHR10151:SF120">
    <property type="entry name" value="BIS(5'-ADENOSYL)-TRIPHOSPHATASE"/>
    <property type="match status" value="1"/>
</dbReference>
<dbReference type="PANTHER" id="PTHR10151">
    <property type="entry name" value="ECTONUCLEOTIDE PYROPHOSPHATASE/PHOSPHODIESTERASE"/>
    <property type="match status" value="1"/>
</dbReference>
<dbReference type="Gene3D" id="2.60.120.200">
    <property type="match status" value="1"/>
</dbReference>
<keyword evidence="1 3" id="KW-0732">Signal</keyword>
<dbReference type="InterPro" id="IPR006558">
    <property type="entry name" value="LamG-like"/>
</dbReference>
<dbReference type="SUPFAM" id="SSF53649">
    <property type="entry name" value="Alkaline phosphatase-like"/>
    <property type="match status" value="1"/>
</dbReference>
<dbReference type="InterPro" id="IPR002591">
    <property type="entry name" value="Phosphodiest/P_Trfase"/>
</dbReference>
<evidence type="ECO:0000313" key="6">
    <source>
        <dbReference type="Proteomes" id="UP001172083"/>
    </source>
</evidence>
<protein>
    <submittedName>
        <fullName evidence="5">Alkaline phosphatase family protein</fullName>
    </submittedName>
</protein>
<dbReference type="InterPro" id="IPR013320">
    <property type="entry name" value="ConA-like_dom_sf"/>
</dbReference>
<evidence type="ECO:0000256" key="2">
    <source>
        <dbReference type="ARBA" id="ARBA00023157"/>
    </source>
</evidence>
<dbReference type="Pfam" id="PF18962">
    <property type="entry name" value="Por_Secre_tail"/>
    <property type="match status" value="1"/>
</dbReference>
<keyword evidence="2" id="KW-1015">Disulfide bond</keyword>
<feature type="domain" description="LamG-like jellyroll fold" evidence="4">
    <location>
        <begin position="296"/>
        <end position="430"/>
    </location>
</feature>
<reference evidence="5" key="1">
    <citation type="submission" date="2023-06" db="EMBL/GenBank/DDBJ databases">
        <title>Genomic of Agaribacillus aureum.</title>
        <authorList>
            <person name="Wang G."/>
        </authorList>
    </citation>
    <scope>NUCLEOTIDE SEQUENCE</scope>
    <source>
        <strain evidence="5">BMA12</strain>
    </source>
</reference>